<dbReference type="AlphaFoldDB" id="A0AAV4UJH1"/>
<gene>
    <name evidence="1" type="ORF">CDAR_61491</name>
</gene>
<dbReference type="Proteomes" id="UP001054837">
    <property type="component" value="Unassembled WGS sequence"/>
</dbReference>
<comment type="caution">
    <text evidence="1">The sequence shown here is derived from an EMBL/GenBank/DDBJ whole genome shotgun (WGS) entry which is preliminary data.</text>
</comment>
<reference evidence="1 2" key="1">
    <citation type="submission" date="2021-06" db="EMBL/GenBank/DDBJ databases">
        <title>Caerostris darwini draft genome.</title>
        <authorList>
            <person name="Kono N."/>
            <person name="Arakawa K."/>
        </authorList>
    </citation>
    <scope>NUCLEOTIDE SEQUENCE [LARGE SCALE GENOMIC DNA]</scope>
</reference>
<accession>A0AAV4UJH1</accession>
<keyword evidence="2" id="KW-1185">Reference proteome</keyword>
<protein>
    <submittedName>
        <fullName evidence="1">Uncharacterized protein</fullName>
    </submittedName>
</protein>
<name>A0AAV4UJH1_9ARAC</name>
<evidence type="ECO:0000313" key="1">
    <source>
        <dbReference type="EMBL" id="GIY57913.1"/>
    </source>
</evidence>
<sequence length="81" mass="9326">MKQKLILRLDESRHGVSAEMCSRLNVVSSILTRNNSIKTNQKLILGLDKSRHRVSSKMSSRLNARIMHSDTKLLNHFVRII</sequence>
<evidence type="ECO:0000313" key="2">
    <source>
        <dbReference type="Proteomes" id="UP001054837"/>
    </source>
</evidence>
<proteinExistence type="predicted"/>
<dbReference type="EMBL" id="BPLQ01011447">
    <property type="protein sequence ID" value="GIY57913.1"/>
    <property type="molecule type" value="Genomic_DNA"/>
</dbReference>
<organism evidence="1 2">
    <name type="scientific">Caerostris darwini</name>
    <dbReference type="NCBI Taxonomy" id="1538125"/>
    <lineage>
        <taxon>Eukaryota</taxon>
        <taxon>Metazoa</taxon>
        <taxon>Ecdysozoa</taxon>
        <taxon>Arthropoda</taxon>
        <taxon>Chelicerata</taxon>
        <taxon>Arachnida</taxon>
        <taxon>Araneae</taxon>
        <taxon>Araneomorphae</taxon>
        <taxon>Entelegynae</taxon>
        <taxon>Araneoidea</taxon>
        <taxon>Araneidae</taxon>
        <taxon>Caerostris</taxon>
    </lineage>
</organism>